<keyword evidence="3" id="KW-1185">Reference proteome</keyword>
<dbReference type="RefSeq" id="WP_074957068.1">
    <property type="nucleotide sequence ID" value="NZ_BJXR01000059.1"/>
</dbReference>
<dbReference type="EMBL" id="FOIB01000007">
    <property type="protein sequence ID" value="SEU27282.1"/>
    <property type="molecule type" value="Genomic_DNA"/>
</dbReference>
<dbReference type="Proteomes" id="UP000321514">
    <property type="component" value="Unassembled WGS sequence"/>
</dbReference>
<proteinExistence type="predicted"/>
<dbReference type="OrthoDB" id="5385023at2"/>
<dbReference type="EMBL" id="BJXR01000059">
    <property type="protein sequence ID" value="GEN12268.1"/>
    <property type="molecule type" value="Genomic_DNA"/>
</dbReference>
<organism evidence="1 4">
    <name type="scientific">Myxococcus fulvus</name>
    <dbReference type="NCBI Taxonomy" id="33"/>
    <lineage>
        <taxon>Bacteria</taxon>
        <taxon>Pseudomonadati</taxon>
        <taxon>Myxococcota</taxon>
        <taxon>Myxococcia</taxon>
        <taxon>Myxococcales</taxon>
        <taxon>Cystobacterineae</taxon>
        <taxon>Myxococcaceae</taxon>
        <taxon>Myxococcus</taxon>
    </lineage>
</organism>
<gene>
    <name evidence="1" type="ORF">MFU01_73050</name>
    <name evidence="2" type="ORF">SAMN05443572_107424</name>
</gene>
<sequence>MTIEELEQCISRLLALARSRGIEKIETGKHDSYWNVPSPEWVDMTKQPELSVGSLDDDLAELHKLRAQPDRASSVDLDRAAAMLRLISDELST</sequence>
<protein>
    <submittedName>
        <fullName evidence="1">Uncharacterized protein</fullName>
    </submittedName>
</protein>
<evidence type="ECO:0000313" key="3">
    <source>
        <dbReference type="Proteomes" id="UP000183760"/>
    </source>
</evidence>
<dbReference type="AlphaFoldDB" id="A0A511TGF8"/>
<comment type="caution">
    <text evidence="1">The sequence shown here is derived from an EMBL/GenBank/DDBJ whole genome shotgun (WGS) entry which is preliminary data.</text>
</comment>
<accession>A0A511TGF8</accession>
<dbReference type="Proteomes" id="UP000183760">
    <property type="component" value="Unassembled WGS sequence"/>
</dbReference>
<evidence type="ECO:0000313" key="4">
    <source>
        <dbReference type="Proteomes" id="UP000321514"/>
    </source>
</evidence>
<name>A0A511TGF8_MYXFU</name>
<evidence type="ECO:0000313" key="2">
    <source>
        <dbReference type="EMBL" id="SEU27282.1"/>
    </source>
</evidence>
<reference evidence="2 3" key="1">
    <citation type="submission" date="2016-10" db="EMBL/GenBank/DDBJ databases">
        <authorList>
            <person name="Varghese N."/>
            <person name="Submissions S."/>
        </authorList>
    </citation>
    <scope>NUCLEOTIDE SEQUENCE [LARGE SCALE GENOMIC DNA]</scope>
    <source>
        <strain evidence="2 3">DSM 16525</strain>
    </source>
</reference>
<reference evidence="1 4" key="2">
    <citation type="submission" date="2019-07" db="EMBL/GenBank/DDBJ databases">
        <title>Whole genome shotgun sequence of Myxococcus fulvus NBRC 100333.</title>
        <authorList>
            <person name="Hosoyama A."/>
            <person name="Uohara A."/>
            <person name="Ohji S."/>
            <person name="Ichikawa N."/>
        </authorList>
    </citation>
    <scope>NUCLEOTIDE SEQUENCE [LARGE SCALE GENOMIC DNA]</scope>
    <source>
        <strain evidence="1 4">NBRC 100333</strain>
    </source>
</reference>
<evidence type="ECO:0000313" key="1">
    <source>
        <dbReference type="EMBL" id="GEN12268.1"/>
    </source>
</evidence>